<keyword evidence="4" id="KW-1185">Reference proteome</keyword>
<comment type="caution">
    <text evidence="3">The sequence shown here is derived from an EMBL/GenBank/DDBJ whole genome shotgun (WGS) entry which is preliminary data.</text>
</comment>
<evidence type="ECO:0000313" key="3">
    <source>
        <dbReference type="EMBL" id="KAJ4932239.1"/>
    </source>
</evidence>
<dbReference type="InterPro" id="IPR012317">
    <property type="entry name" value="Poly(ADP-ribose)pol_cat_dom"/>
</dbReference>
<dbReference type="SUPFAM" id="SSF56399">
    <property type="entry name" value="ADP-ribosylation"/>
    <property type="match status" value="2"/>
</dbReference>
<reference evidence="3" key="1">
    <citation type="submission" date="2022-11" db="EMBL/GenBank/DDBJ databases">
        <title>Chromosome-level genome of Pogonophryne albipinna.</title>
        <authorList>
            <person name="Jo E."/>
        </authorList>
    </citation>
    <scope>NUCLEOTIDE SEQUENCE</scope>
    <source>
        <strain evidence="3">SGF0006</strain>
        <tissue evidence="3">Muscle</tissue>
    </source>
</reference>
<dbReference type="GO" id="GO:0003950">
    <property type="term" value="F:NAD+ poly-ADP-ribosyltransferase activity"/>
    <property type="evidence" value="ECO:0007669"/>
    <property type="project" value="InterPro"/>
</dbReference>
<gene>
    <name evidence="3" type="ORF">JOQ06_010664</name>
</gene>
<organism evidence="3 4">
    <name type="scientific">Pogonophryne albipinna</name>
    <dbReference type="NCBI Taxonomy" id="1090488"/>
    <lineage>
        <taxon>Eukaryota</taxon>
        <taxon>Metazoa</taxon>
        <taxon>Chordata</taxon>
        <taxon>Craniata</taxon>
        <taxon>Vertebrata</taxon>
        <taxon>Euteleostomi</taxon>
        <taxon>Actinopterygii</taxon>
        <taxon>Neopterygii</taxon>
        <taxon>Teleostei</taxon>
        <taxon>Neoteleostei</taxon>
        <taxon>Acanthomorphata</taxon>
        <taxon>Eupercaria</taxon>
        <taxon>Perciformes</taxon>
        <taxon>Notothenioidei</taxon>
        <taxon>Pogonophryne</taxon>
    </lineage>
</organism>
<feature type="domain" description="PARP catalytic" evidence="2">
    <location>
        <begin position="140"/>
        <end position="216"/>
    </location>
</feature>
<dbReference type="AlphaFoldDB" id="A0AAD6AWY7"/>
<evidence type="ECO:0000256" key="1">
    <source>
        <dbReference type="ARBA" id="ARBA00024347"/>
    </source>
</evidence>
<name>A0AAD6AWY7_9TELE</name>
<dbReference type="EMBL" id="JAPTMU010000014">
    <property type="protein sequence ID" value="KAJ4932239.1"/>
    <property type="molecule type" value="Genomic_DNA"/>
</dbReference>
<comment type="similarity">
    <text evidence="1">Belongs to the ARTD/PARP family.</text>
</comment>
<dbReference type="Pfam" id="PF00644">
    <property type="entry name" value="PARP"/>
    <property type="match status" value="1"/>
</dbReference>
<evidence type="ECO:0000259" key="2">
    <source>
        <dbReference type="Pfam" id="PF00644"/>
    </source>
</evidence>
<dbReference type="GO" id="GO:0005737">
    <property type="term" value="C:cytoplasm"/>
    <property type="evidence" value="ECO:0007669"/>
    <property type="project" value="TreeGrafter"/>
</dbReference>
<evidence type="ECO:0000313" key="4">
    <source>
        <dbReference type="Proteomes" id="UP001219934"/>
    </source>
</evidence>
<dbReference type="Proteomes" id="UP001219934">
    <property type="component" value="Unassembled WGS sequence"/>
</dbReference>
<dbReference type="PANTHER" id="PTHR36542">
    <property type="entry name" value="GIG2-LIKE PROTEIN DRED-RELATED"/>
    <property type="match status" value="1"/>
</dbReference>
<dbReference type="Gene3D" id="3.90.175.10">
    <property type="entry name" value="Diphtheria Toxin, domain 1"/>
    <property type="match status" value="1"/>
</dbReference>
<protein>
    <recommendedName>
        <fullName evidence="2">PARP catalytic domain-containing protein</fullName>
    </recommendedName>
</protein>
<dbReference type="PANTHER" id="PTHR36542:SF2">
    <property type="entry name" value="GIG2-LIKE PROTEIN DRED-RELATED"/>
    <property type="match status" value="1"/>
</dbReference>
<sequence>MQYSWAEDDFDVPPGVDRLGLSAPEHDRAVIKCLVNVGKVIKIDDQDHPQRKTWHDHGFHTAWVPPNCGMVKSGLEEDCVWDPSRITILKIIDPKPVPTYSARGYIDTDTNMQYSWAEDDFDVPPGVDRLGLSAPGDNRKYVMYHGTTRAIAQSIQATGFRQSTDGMLGRGVYLSRDLLKASRYPIGHPEHDRAVIKCLVNVGKVIKIDDQDHPQRKTWHDHGFHTAWVPPNCGMVKSGLEEDCVWDPSRITILKIIDPKPVPTYSARGYM</sequence>
<accession>A0AAD6AWY7</accession>
<proteinExistence type="inferred from homology"/>